<dbReference type="InterPro" id="IPR051504">
    <property type="entry name" value="Plant_metabolite_acyltrans"/>
</dbReference>
<dbReference type="InterPro" id="IPR023213">
    <property type="entry name" value="CAT-like_dom_sf"/>
</dbReference>
<sequence>MATLLETCGISPPPGDTADQLTPCSKAYFLETLVPKLKQSLSLTLKHYLPLSGNLFYPLNTVDEKPVFRYVAGDSVSLAIAESSNAFDELVGNHARDADQFYNFVPESPPVKDEPEYQTVPVIALQVTLFPDRGISIGFSNHHCVGDASSIVGFIRAWASISKLGEDEFLAMPIFDRSVIKDPLGIGNILWKKMKEIPLKSWSFPLPTNRVRATFILHHADIQKLKDLVLAKKPGLVQVSSFVATVSYVWSCLVKSGEELVDDDVLECFIFMIDLRARISPPVPPNYFGNCLGCGKAKIEHKQLFGEEGFVIAVEAIAEEIKNKVNKKDKVSKSAENRLSGPGESREIRALGVSGSPKFDLCSADFGWGKVKKLEVLSIDGEKYTMSLCKSTDSEGGLEIGLSLPKERMEAFAAIFADGLRFS</sequence>
<gene>
    <name evidence="3" type="ORF">DH2020_011484</name>
</gene>
<comment type="caution">
    <text evidence="3">The sequence shown here is derived from an EMBL/GenBank/DDBJ whole genome shotgun (WGS) entry which is preliminary data.</text>
</comment>
<evidence type="ECO:0000313" key="3">
    <source>
        <dbReference type="EMBL" id="KAK6157236.1"/>
    </source>
</evidence>
<keyword evidence="2" id="KW-0012">Acyltransferase</keyword>
<evidence type="ECO:0000313" key="4">
    <source>
        <dbReference type="Proteomes" id="UP001318860"/>
    </source>
</evidence>
<dbReference type="EMBL" id="JABTTQ020000005">
    <property type="protein sequence ID" value="KAK6157236.1"/>
    <property type="molecule type" value="Genomic_DNA"/>
</dbReference>
<organism evidence="3 4">
    <name type="scientific">Rehmannia glutinosa</name>
    <name type="common">Chinese foxglove</name>
    <dbReference type="NCBI Taxonomy" id="99300"/>
    <lineage>
        <taxon>Eukaryota</taxon>
        <taxon>Viridiplantae</taxon>
        <taxon>Streptophyta</taxon>
        <taxon>Embryophyta</taxon>
        <taxon>Tracheophyta</taxon>
        <taxon>Spermatophyta</taxon>
        <taxon>Magnoliopsida</taxon>
        <taxon>eudicotyledons</taxon>
        <taxon>Gunneridae</taxon>
        <taxon>Pentapetalae</taxon>
        <taxon>asterids</taxon>
        <taxon>lamiids</taxon>
        <taxon>Lamiales</taxon>
        <taxon>Orobanchaceae</taxon>
        <taxon>Rehmannieae</taxon>
        <taxon>Rehmannia</taxon>
    </lineage>
</organism>
<accession>A0ABR0XDM0</accession>
<dbReference type="Gene3D" id="3.30.559.10">
    <property type="entry name" value="Chloramphenicol acetyltransferase-like domain"/>
    <property type="match status" value="2"/>
</dbReference>
<dbReference type="Pfam" id="PF02458">
    <property type="entry name" value="Transferase"/>
    <property type="match status" value="1"/>
</dbReference>
<name>A0ABR0XDM0_REHGL</name>
<reference evidence="3 4" key="1">
    <citation type="journal article" date="2021" name="Comput. Struct. Biotechnol. J.">
        <title>De novo genome assembly of the potent medicinal plant Rehmannia glutinosa using nanopore technology.</title>
        <authorList>
            <person name="Ma L."/>
            <person name="Dong C."/>
            <person name="Song C."/>
            <person name="Wang X."/>
            <person name="Zheng X."/>
            <person name="Niu Y."/>
            <person name="Chen S."/>
            <person name="Feng W."/>
        </authorList>
    </citation>
    <scope>NUCLEOTIDE SEQUENCE [LARGE SCALE GENOMIC DNA]</scope>
    <source>
        <strain evidence="3">DH-2019</strain>
    </source>
</reference>
<keyword evidence="1" id="KW-0808">Transferase</keyword>
<proteinExistence type="predicted"/>
<evidence type="ECO:0000256" key="2">
    <source>
        <dbReference type="ARBA" id="ARBA00023315"/>
    </source>
</evidence>
<dbReference type="PANTHER" id="PTHR31625">
    <property type="match status" value="1"/>
</dbReference>
<protein>
    <submittedName>
        <fullName evidence="3">Uncharacterized protein</fullName>
    </submittedName>
</protein>
<keyword evidence="4" id="KW-1185">Reference proteome</keyword>
<dbReference type="Proteomes" id="UP001318860">
    <property type="component" value="Unassembled WGS sequence"/>
</dbReference>
<evidence type="ECO:0000256" key="1">
    <source>
        <dbReference type="ARBA" id="ARBA00022679"/>
    </source>
</evidence>